<keyword evidence="3" id="KW-1185">Reference proteome</keyword>
<gene>
    <name evidence="2" type="ORF">O0S08_04020</name>
</gene>
<feature type="domain" description="Knr4/Smi1-like" evidence="1">
    <location>
        <begin position="34"/>
        <end position="184"/>
    </location>
</feature>
<evidence type="ECO:0000313" key="2">
    <source>
        <dbReference type="EMBL" id="WAS95304.1"/>
    </source>
</evidence>
<name>A0ABY7H8J0_9BACT</name>
<dbReference type="RefSeq" id="WP_269037636.1">
    <property type="nucleotide sequence ID" value="NZ_CP114040.1"/>
</dbReference>
<reference evidence="2" key="1">
    <citation type="submission" date="2022-11" db="EMBL/GenBank/DDBJ databases">
        <title>Minimal conservation of predation-associated metabolite biosynthetic gene clusters underscores biosynthetic potential of Myxococcota including descriptions for ten novel species: Archangium lansinium sp. nov., Myxococcus landrumus sp. nov., Nannocystis bai.</title>
        <authorList>
            <person name="Ahearne A."/>
            <person name="Stevens C."/>
            <person name="Dowd S."/>
        </authorList>
    </citation>
    <scope>NUCLEOTIDE SEQUENCE</scope>
    <source>
        <strain evidence="2">Fl3</strain>
    </source>
</reference>
<dbReference type="SUPFAM" id="SSF160631">
    <property type="entry name" value="SMI1/KNR4-like"/>
    <property type="match status" value="1"/>
</dbReference>
<protein>
    <submittedName>
        <fullName evidence="2">SMI1/KNR4 family protein</fullName>
    </submittedName>
</protein>
<proteinExistence type="predicted"/>
<dbReference type="InterPro" id="IPR018958">
    <property type="entry name" value="Knr4/Smi1-like_dom"/>
</dbReference>
<organism evidence="2 3">
    <name type="scientific">Nannocystis punicea</name>
    <dbReference type="NCBI Taxonomy" id="2995304"/>
    <lineage>
        <taxon>Bacteria</taxon>
        <taxon>Pseudomonadati</taxon>
        <taxon>Myxococcota</taxon>
        <taxon>Polyangia</taxon>
        <taxon>Nannocystales</taxon>
        <taxon>Nannocystaceae</taxon>
        <taxon>Nannocystis</taxon>
    </lineage>
</organism>
<dbReference type="SMART" id="SM00860">
    <property type="entry name" value="SMI1_KNR4"/>
    <property type="match status" value="1"/>
</dbReference>
<dbReference type="InterPro" id="IPR037883">
    <property type="entry name" value="Knr4/Smi1-like_sf"/>
</dbReference>
<accession>A0ABY7H8J0</accession>
<dbReference type="Proteomes" id="UP001164459">
    <property type="component" value="Chromosome"/>
</dbReference>
<evidence type="ECO:0000313" key="3">
    <source>
        <dbReference type="Proteomes" id="UP001164459"/>
    </source>
</evidence>
<sequence>MAAKSYFRERFDAMVATLRAHPEVEVYKVVVRPPATAAAIRKAEKAVGSPLPDDLRAFYLAHDGVFLEWGLREHDYDARTKPFDGPDYGQPPGCINLLPVARAISPAWEKNSHVNEIDDDHLRRMFGRKPHEPPAVRAVCIDSYSNYNHADLVFGPEPVMIVATDHGADMESSDFTSFSVYLDVTLALFGVDRYEHGLGVHSSRRPRRIAEWAKTPKLDRLLKKLDDA</sequence>
<dbReference type="EMBL" id="CP114040">
    <property type="protein sequence ID" value="WAS95304.1"/>
    <property type="molecule type" value="Genomic_DNA"/>
</dbReference>
<evidence type="ECO:0000259" key="1">
    <source>
        <dbReference type="SMART" id="SM00860"/>
    </source>
</evidence>
<dbReference type="Pfam" id="PF09346">
    <property type="entry name" value="SMI1_KNR4"/>
    <property type="match status" value="1"/>
</dbReference>